<organism evidence="2 3">
    <name type="scientific">Subtercola lobariae</name>
    <dbReference type="NCBI Taxonomy" id="1588641"/>
    <lineage>
        <taxon>Bacteria</taxon>
        <taxon>Bacillati</taxon>
        <taxon>Actinomycetota</taxon>
        <taxon>Actinomycetes</taxon>
        <taxon>Micrococcales</taxon>
        <taxon>Microbacteriaceae</taxon>
        <taxon>Subtercola</taxon>
    </lineage>
</organism>
<proteinExistence type="predicted"/>
<dbReference type="Proteomes" id="UP000598775">
    <property type="component" value="Unassembled WGS sequence"/>
</dbReference>
<name>A0A917B2F8_9MICO</name>
<sequence>MTVAHLEGAEGGLLGLIDGYLKDAEPELRNLDTVIEGHHRYCHVSTLQRGPRLETRRTRQANAAGKRGKETQQ</sequence>
<comment type="caution">
    <text evidence="2">The sequence shown here is derived from an EMBL/GenBank/DDBJ whole genome shotgun (WGS) entry which is preliminary data.</text>
</comment>
<protein>
    <submittedName>
        <fullName evidence="2">Uncharacterized protein</fullName>
    </submittedName>
</protein>
<dbReference type="EMBL" id="BMGP01000001">
    <property type="protein sequence ID" value="GGF16732.1"/>
    <property type="molecule type" value="Genomic_DNA"/>
</dbReference>
<accession>A0A917B2F8</accession>
<evidence type="ECO:0000313" key="2">
    <source>
        <dbReference type="EMBL" id="GGF16732.1"/>
    </source>
</evidence>
<keyword evidence="3" id="KW-1185">Reference proteome</keyword>
<evidence type="ECO:0000313" key="3">
    <source>
        <dbReference type="Proteomes" id="UP000598775"/>
    </source>
</evidence>
<gene>
    <name evidence="2" type="ORF">GCM10011399_08090</name>
</gene>
<evidence type="ECO:0000256" key="1">
    <source>
        <dbReference type="SAM" id="MobiDB-lite"/>
    </source>
</evidence>
<feature type="region of interest" description="Disordered" evidence="1">
    <location>
        <begin position="47"/>
        <end position="73"/>
    </location>
</feature>
<reference evidence="2 3" key="1">
    <citation type="journal article" date="2014" name="Int. J. Syst. Evol. Microbiol.">
        <title>Complete genome sequence of Corynebacterium casei LMG S-19264T (=DSM 44701T), isolated from a smear-ripened cheese.</title>
        <authorList>
            <consortium name="US DOE Joint Genome Institute (JGI-PGF)"/>
            <person name="Walter F."/>
            <person name="Albersmeier A."/>
            <person name="Kalinowski J."/>
            <person name="Ruckert C."/>
        </authorList>
    </citation>
    <scope>NUCLEOTIDE SEQUENCE [LARGE SCALE GENOMIC DNA]</scope>
    <source>
        <strain evidence="2 3">CGMCC 1.12976</strain>
    </source>
</reference>
<dbReference type="AlphaFoldDB" id="A0A917B2F8"/>